<evidence type="ECO:0000256" key="1">
    <source>
        <dbReference type="ARBA" id="ARBA00004651"/>
    </source>
</evidence>
<dbReference type="SUPFAM" id="SSF81464">
    <property type="entry name" value="Cytochrome c oxidase subunit II-like, transmembrane region"/>
    <property type="match status" value="1"/>
</dbReference>
<dbReference type="PIRSF" id="PIRSF000292">
    <property type="entry name" value="Ubi_od_II"/>
    <property type="match status" value="1"/>
</dbReference>
<evidence type="ECO:0000256" key="10">
    <source>
        <dbReference type="ARBA" id="ARBA00023002"/>
    </source>
</evidence>
<comment type="subcellular location">
    <subcellularLocation>
        <location evidence="1">Cell membrane</location>
        <topology evidence="1">Multi-pass membrane protein</topology>
    </subcellularLocation>
</comment>
<evidence type="ECO:0000256" key="8">
    <source>
        <dbReference type="ARBA" id="ARBA00022982"/>
    </source>
</evidence>
<keyword evidence="4 14" id="KW-1003">Cell membrane</keyword>
<evidence type="ECO:0000313" key="18">
    <source>
        <dbReference type="EMBL" id="MFD0986339.1"/>
    </source>
</evidence>
<dbReference type="Pfam" id="PF00116">
    <property type="entry name" value="COX2"/>
    <property type="match status" value="1"/>
</dbReference>
<evidence type="ECO:0000256" key="6">
    <source>
        <dbReference type="ARBA" id="ARBA00022692"/>
    </source>
</evidence>
<dbReference type="InterPro" id="IPR045187">
    <property type="entry name" value="CcO_II"/>
</dbReference>
<evidence type="ECO:0000313" key="19">
    <source>
        <dbReference type="Proteomes" id="UP001597102"/>
    </source>
</evidence>
<evidence type="ECO:0000256" key="3">
    <source>
        <dbReference type="ARBA" id="ARBA00022448"/>
    </source>
</evidence>
<keyword evidence="19" id="KW-1185">Reference proteome</keyword>
<sequence length="314" mass="35040">MRTLAHRLPTLAVVLSVALLCGGCGMFSSPDLNPKGPISMTERQLLFDAFFIMMIVIVPVFVMAALFIWRYRGTNRKARYDPGFVYYWPVEVLVWGAPAAIIIWLGFHLWDTTHKLDPYDPIDKGVEPLEVQVVAQDWKWLFIYPEQNIAVVNELVFPTGKPLSLKITSDTVMNSFVIPALGGQIYAMAGMQTKLHLLADENGEYWGRNVQYSGYGFADQQFHAISVSDEDFEKWVQKAKDAGKTLDKSTYEALAKPSSKVPVTYYSGVTPGLFDSIIYKYTKGNAHGYAMQCTTPELARASQVPGGETGSRAE</sequence>
<evidence type="ECO:0000259" key="16">
    <source>
        <dbReference type="PROSITE" id="PS50857"/>
    </source>
</evidence>
<feature type="domain" description="Cytochrome oxidase subunit II transmembrane region profile" evidence="17">
    <location>
        <begin position="23"/>
        <end position="120"/>
    </location>
</feature>
<reference evidence="19" key="1">
    <citation type="journal article" date="2019" name="Int. J. Syst. Evol. Microbiol.">
        <title>The Global Catalogue of Microorganisms (GCM) 10K type strain sequencing project: providing services to taxonomists for standard genome sequencing and annotation.</title>
        <authorList>
            <consortium name="The Broad Institute Genomics Platform"/>
            <consortium name="The Broad Institute Genome Sequencing Center for Infectious Disease"/>
            <person name="Wu L."/>
            <person name="Ma J."/>
        </authorList>
    </citation>
    <scope>NUCLEOTIDE SEQUENCE [LARGE SCALE GENOMIC DNA]</scope>
    <source>
        <strain evidence="19">CCUG 61697</strain>
    </source>
</reference>
<protein>
    <recommendedName>
        <fullName evidence="14">Ubiquinol oxidase subunit 2</fullName>
    </recommendedName>
</protein>
<keyword evidence="13" id="KW-0449">Lipoprotein</keyword>
<keyword evidence="12" id="KW-0564">Palmitate</keyword>
<dbReference type="EMBL" id="JBHTJO010000001">
    <property type="protein sequence ID" value="MFD0986339.1"/>
    <property type="molecule type" value="Genomic_DNA"/>
</dbReference>
<dbReference type="PANTHER" id="PTHR22888:SF18">
    <property type="entry name" value="CYTOCHROME BO(3) UBIQUINOL OXIDASE SUBUNIT 2"/>
    <property type="match status" value="1"/>
</dbReference>
<evidence type="ECO:0000256" key="12">
    <source>
        <dbReference type="ARBA" id="ARBA00023139"/>
    </source>
</evidence>
<name>A0ABW3J8D6_9HYPH</name>
<dbReference type="InterPro" id="IPR008972">
    <property type="entry name" value="Cupredoxin"/>
</dbReference>
<dbReference type="PROSITE" id="PS50857">
    <property type="entry name" value="COX2_CUA"/>
    <property type="match status" value="1"/>
</dbReference>
<comment type="caution">
    <text evidence="18">The sequence shown here is derived from an EMBL/GenBank/DDBJ whole genome shotgun (WGS) entry which is preliminary data.</text>
</comment>
<evidence type="ECO:0000256" key="7">
    <source>
        <dbReference type="ARBA" id="ARBA00022729"/>
    </source>
</evidence>
<dbReference type="NCBIfam" id="TIGR01433">
    <property type="entry name" value="CyoA"/>
    <property type="match status" value="1"/>
</dbReference>
<keyword evidence="7" id="KW-0732">Signal</keyword>
<keyword evidence="9 15" id="KW-1133">Transmembrane helix</keyword>
<keyword evidence="11 14" id="KW-0472">Membrane</keyword>
<evidence type="ECO:0000259" key="17">
    <source>
        <dbReference type="PROSITE" id="PS50999"/>
    </source>
</evidence>
<comment type="similarity">
    <text evidence="2 14">Belongs to the cytochrome c oxidase subunit 2 family.</text>
</comment>
<dbReference type="Proteomes" id="UP001597102">
    <property type="component" value="Unassembled WGS sequence"/>
</dbReference>
<evidence type="ECO:0000256" key="2">
    <source>
        <dbReference type="ARBA" id="ARBA00007866"/>
    </source>
</evidence>
<gene>
    <name evidence="18" type="primary">cyoA</name>
    <name evidence="18" type="ORF">ACFQ2F_04440</name>
</gene>
<dbReference type="Gene3D" id="2.60.40.420">
    <property type="entry name" value="Cupredoxins - blue copper proteins"/>
    <property type="match status" value="1"/>
</dbReference>
<feature type="transmembrane region" description="Helical" evidence="15">
    <location>
        <begin position="92"/>
        <end position="110"/>
    </location>
</feature>
<keyword evidence="3 14" id="KW-0813">Transport</keyword>
<dbReference type="SUPFAM" id="SSF49503">
    <property type="entry name" value="Cupredoxins"/>
    <property type="match status" value="1"/>
</dbReference>
<accession>A0ABW3J8D6</accession>
<evidence type="ECO:0000256" key="14">
    <source>
        <dbReference type="PIRNR" id="PIRNR000292"/>
    </source>
</evidence>
<dbReference type="Pfam" id="PF06481">
    <property type="entry name" value="COX_ARM"/>
    <property type="match status" value="1"/>
</dbReference>
<dbReference type="InterPro" id="IPR034227">
    <property type="entry name" value="CuRO_UO_II"/>
</dbReference>
<keyword evidence="10 14" id="KW-0560">Oxidoreductase</keyword>
<dbReference type="PANTHER" id="PTHR22888">
    <property type="entry name" value="CYTOCHROME C OXIDASE, SUBUNIT II"/>
    <property type="match status" value="1"/>
</dbReference>
<proteinExistence type="inferred from homology"/>
<dbReference type="PROSITE" id="PS50999">
    <property type="entry name" value="COX2_TM"/>
    <property type="match status" value="1"/>
</dbReference>
<feature type="domain" description="Cytochrome oxidase subunit II copper A binding" evidence="16">
    <location>
        <begin position="126"/>
        <end position="238"/>
    </location>
</feature>
<evidence type="ECO:0000256" key="9">
    <source>
        <dbReference type="ARBA" id="ARBA00022989"/>
    </source>
</evidence>
<dbReference type="Gene3D" id="1.10.287.90">
    <property type="match status" value="1"/>
</dbReference>
<dbReference type="InterPro" id="IPR010514">
    <property type="entry name" value="COX_ARM"/>
</dbReference>
<dbReference type="InterPro" id="IPR011759">
    <property type="entry name" value="Cyt_c_oxidase_su2_TM_dom"/>
</dbReference>
<keyword evidence="5 14" id="KW-0679">Respiratory chain</keyword>
<organism evidence="18 19">
    <name type="scientific">Methyloligella solikamskensis</name>
    <dbReference type="NCBI Taxonomy" id="1177756"/>
    <lineage>
        <taxon>Bacteria</taxon>
        <taxon>Pseudomonadati</taxon>
        <taxon>Pseudomonadota</taxon>
        <taxon>Alphaproteobacteria</taxon>
        <taxon>Hyphomicrobiales</taxon>
        <taxon>Hyphomicrobiaceae</taxon>
        <taxon>Methyloligella</taxon>
    </lineage>
</organism>
<dbReference type="InterPro" id="IPR006333">
    <property type="entry name" value="Cyt_o_ubiquinol_oxidase_su2"/>
</dbReference>
<feature type="transmembrane region" description="Helical" evidence="15">
    <location>
        <begin position="50"/>
        <end position="71"/>
    </location>
</feature>
<keyword evidence="8 14" id="KW-0249">Electron transport</keyword>
<dbReference type="InterPro" id="IPR036257">
    <property type="entry name" value="Cyt_c_oxidase_su2_TM_sf"/>
</dbReference>
<dbReference type="RefSeq" id="WP_379086284.1">
    <property type="nucleotide sequence ID" value="NZ_JBHTJO010000001.1"/>
</dbReference>
<evidence type="ECO:0000256" key="11">
    <source>
        <dbReference type="ARBA" id="ARBA00023136"/>
    </source>
</evidence>
<dbReference type="CDD" id="cd04212">
    <property type="entry name" value="CuRO_UO_II"/>
    <property type="match status" value="1"/>
</dbReference>
<keyword evidence="6 15" id="KW-0812">Transmembrane</keyword>
<evidence type="ECO:0000256" key="4">
    <source>
        <dbReference type="ARBA" id="ARBA00022475"/>
    </source>
</evidence>
<evidence type="ECO:0000256" key="13">
    <source>
        <dbReference type="ARBA" id="ARBA00023288"/>
    </source>
</evidence>
<evidence type="ECO:0000256" key="5">
    <source>
        <dbReference type="ARBA" id="ARBA00022660"/>
    </source>
</evidence>
<evidence type="ECO:0000256" key="15">
    <source>
        <dbReference type="SAM" id="Phobius"/>
    </source>
</evidence>
<dbReference type="InterPro" id="IPR002429">
    <property type="entry name" value="CcO_II-like_C"/>
</dbReference>